<sequence length="185" mass="20831">MAQVAKQDKKAKETKVEEIEETVMEETTAEESATEEQTADETETLKEKNKELEDKLLRQMAEFDNFRKRTLKEKEEIGAVAKTKCISELLPVVDNFERALQAECGDADFKKGVEMIFTSLKDTLGKMGVEEIEAEGQAFDPELHYAVSRIEDETLGENIVANVLQKGYKMGEKVIRHAMVAVANP</sequence>
<dbReference type="Gene3D" id="3.90.20.20">
    <property type="match status" value="1"/>
</dbReference>
<dbReference type="GO" id="GO:0042803">
    <property type="term" value="F:protein homodimerization activity"/>
    <property type="evidence" value="ECO:0007669"/>
    <property type="project" value="InterPro"/>
</dbReference>
<evidence type="ECO:0000256" key="11">
    <source>
        <dbReference type="RuleBase" id="RU000639"/>
    </source>
</evidence>
<feature type="compositionally biased region" description="Acidic residues" evidence="13">
    <location>
        <begin position="18"/>
        <end position="42"/>
    </location>
</feature>
<dbReference type="SUPFAM" id="SSF58014">
    <property type="entry name" value="Coiled-coil domain of nucleotide exchange factor GrpE"/>
    <property type="match status" value="1"/>
</dbReference>
<dbReference type="NCBIfam" id="NF010738">
    <property type="entry name" value="PRK14140.1"/>
    <property type="match status" value="1"/>
</dbReference>
<evidence type="ECO:0000313" key="14">
    <source>
        <dbReference type="EMBL" id="MBC8558603.1"/>
    </source>
</evidence>
<dbReference type="GO" id="GO:0006457">
    <property type="term" value="P:protein folding"/>
    <property type="evidence" value="ECO:0007669"/>
    <property type="project" value="InterPro"/>
</dbReference>
<dbReference type="Pfam" id="PF01025">
    <property type="entry name" value="GrpE"/>
    <property type="match status" value="1"/>
</dbReference>
<evidence type="ECO:0000256" key="9">
    <source>
        <dbReference type="ARBA" id="ARBA00076414"/>
    </source>
</evidence>
<dbReference type="EMBL" id="JACRSV010000001">
    <property type="protein sequence ID" value="MBC8558603.1"/>
    <property type="molecule type" value="Genomic_DNA"/>
</dbReference>
<evidence type="ECO:0000256" key="10">
    <source>
        <dbReference type="HAMAP-Rule" id="MF_01151"/>
    </source>
</evidence>
<keyword evidence="5 10" id="KW-0346">Stress response</keyword>
<name>A0A926E303_9FIRM</name>
<dbReference type="InterPro" id="IPR013805">
    <property type="entry name" value="GrpE_CC"/>
</dbReference>
<keyword evidence="15" id="KW-1185">Reference proteome</keyword>
<comment type="similarity">
    <text evidence="2 10 12">Belongs to the GrpE family.</text>
</comment>
<dbReference type="GO" id="GO:0051082">
    <property type="term" value="F:unfolded protein binding"/>
    <property type="evidence" value="ECO:0007669"/>
    <property type="project" value="TreeGrafter"/>
</dbReference>
<evidence type="ECO:0000256" key="5">
    <source>
        <dbReference type="ARBA" id="ARBA00023016"/>
    </source>
</evidence>
<evidence type="ECO:0000256" key="1">
    <source>
        <dbReference type="ARBA" id="ARBA00004496"/>
    </source>
</evidence>
<comment type="subunit">
    <text evidence="3 10">Homodimer.</text>
</comment>
<keyword evidence="6 10" id="KW-0143">Chaperone</keyword>
<dbReference type="InterPro" id="IPR009012">
    <property type="entry name" value="GrpE_head"/>
</dbReference>
<dbReference type="Gene3D" id="2.30.22.10">
    <property type="entry name" value="Head domain of nucleotide exchange factor GrpE"/>
    <property type="match status" value="1"/>
</dbReference>
<dbReference type="Proteomes" id="UP000610760">
    <property type="component" value="Unassembled WGS sequence"/>
</dbReference>
<dbReference type="GO" id="GO:0000774">
    <property type="term" value="F:adenyl-nucleotide exchange factor activity"/>
    <property type="evidence" value="ECO:0007669"/>
    <property type="project" value="InterPro"/>
</dbReference>
<evidence type="ECO:0000256" key="6">
    <source>
        <dbReference type="ARBA" id="ARBA00023186"/>
    </source>
</evidence>
<dbReference type="PANTHER" id="PTHR21237">
    <property type="entry name" value="GRPE PROTEIN"/>
    <property type="match status" value="1"/>
</dbReference>
<dbReference type="PRINTS" id="PR00773">
    <property type="entry name" value="GRPEPROTEIN"/>
</dbReference>
<keyword evidence="4 10" id="KW-0963">Cytoplasm</keyword>
<dbReference type="GO" id="GO:0051087">
    <property type="term" value="F:protein-folding chaperone binding"/>
    <property type="evidence" value="ECO:0007669"/>
    <property type="project" value="InterPro"/>
</dbReference>
<dbReference type="HAMAP" id="MF_01151">
    <property type="entry name" value="GrpE"/>
    <property type="match status" value="1"/>
</dbReference>
<protein>
    <recommendedName>
        <fullName evidence="8 10">Protein GrpE</fullName>
    </recommendedName>
    <alternativeName>
        <fullName evidence="9 10">HSP-70 cofactor</fullName>
    </alternativeName>
</protein>
<dbReference type="CDD" id="cd00446">
    <property type="entry name" value="GrpE"/>
    <property type="match status" value="1"/>
</dbReference>
<evidence type="ECO:0000256" key="3">
    <source>
        <dbReference type="ARBA" id="ARBA00011738"/>
    </source>
</evidence>
<dbReference type="AlphaFoldDB" id="A0A926E303"/>
<dbReference type="GO" id="GO:0005737">
    <property type="term" value="C:cytoplasm"/>
    <property type="evidence" value="ECO:0007669"/>
    <property type="project" value="UniProtKB-SubCell"/>
</dbReference>
<reference evidence="14" key="1">
    <citation type="submission" date="2020-08" db="EMBL/GenBank/DDBJ databases">
        <title>Genome public.</title>
        <authorList>
            <person name="Liu C."/>
            <person name="Sun Q."/>
        </authorList>
    </citation>
    <scope>NUCLEOTIDE SEQUENCE</scope>
    <source>
        <strain evidence="14">NSJ-33</strain>
    </source>
</reference>
<evidence type="ECO:0000256" key="8">
    <source>
        <dbReference type="ARBA" id="ARBA00072274"/>
    </source>
</evidence>
<evidence type="ECO:0000256" key="2">
    <source>
        <dbReference type="ARBA" id="ARBA00009054"/>
    </source>
</evidence>
<comment type="subcellular location">
    <subcellularLocation>
        <location evidence="1 10">Cytoplasm</location>
    </subcellularLocation>
</comment>
<dbReference type="FunFam" id="2.30.22.10:FF:000001">
    <property type="entry name" value="Protein GrpE"/>
    <property type="match status" value="1"/>
</dbReference>
<organism evidence="14 15">
    <name type="scientific">Fumia xinanensis</name>
    <dbReference type="NCBI Taxonomy" id="2763659"/>
    <lineage>
        <taxon>Bacteria</taxon>
        <taxon>Bacillati</taxon>
        <taxon>Bacillota</taxon>
        <taxon>Clostridia</taxon>
        <taxon>Eubacteriales</taxon>
        <taxon>Oscillospiraceae</taxon>
        <taxon>Fumia</taxon>
    </lineage>
</organism>
<proteinExistence type="inferred from homology"/>
<dbReference type="PROSITE" id="PS01071">
    <property type="entry name" value="GRPE"/>
    <property type="match status" value="1"/>
</dbReference>
<gene>
    <name evidence="10 14" type="primary">grpE</name>
    <name evidence="14" type="ORF">H8710_00835</name>
</gene>
<feature type="region of interest" description="Disordered" evidence="13">
    <location>
        <begin position="1"/>
        <end position="46"/>
    </location>
</feature>
<comment type="function">
    <text evidence="7 10 11">Participates actively in the response to hyperosmotic and heat shock by preventing the aggregation of stress-denatured proteins, in association with DnaK and GrpE. It is the nucleotide exchange factor for DnaK and may function as a thermosensor. Unfolded proteins bind initially to DnaJ; upon interaction with the DnaJ-bound protein, DnaK hydrolyzes its bound ATP, resulting in the formation of a stable complex. GrpE releases ADP from DnaK; ATP binding to DnaK triggers the release of the substrate protein, thus completing the reaction cycle. Several rounds of ATP-dependent interactions between DnaJ, DnaK and GrpE are required for fully efficient folding.</text>
</comment>
<evidence type="ECO:0000256" key="4">
    <source>
        <dbReference type="ARBA" id="ARBA00022490"/>
    </source>
</evidence>
<dbReference type="SUPFAM" id="SSF51064">
    <property type="entry name" value="Head domain of nucleotide exchange factor GrpE"/>
    <property type="match status" value="1"/>
</dbReference>
<evidence type="ECO:0000256" key="13">
    <source>
        <dbReference type="SAM" id="MobiDB-lite"/>
    </source>
</evidence>
<evidence type="ECO:0000313" key="15">
    <source>
        <dbReference type="Proteomes" id="UP000610760"/>
    </source>
</evidence>
<comment type="caution">
    <text evidence="14">The sequence shown here is derived from an EMBL/GenBank/DDBJ whole genome shotgun (WGS) entry which is preliminary data.</text>
</comment>
<evidence type="ECO:0000256" key="12">
    <source>
        <dbReference type="RuleBase" id="RU004478"/>
    </source>
</evidence>
<dbReference type="InterPro" id="IPR000740">
    <property type="entry name" value="GrpE"/>
</dbReference>
<accession>A0A926E303</accession>
<feature type="compositionally biased region" description="Basic and acidic residues" evidence="13">
    <location>
        <begin position="1"/>
        <end position="17"/>
    </location>
</feature>
<dbReference type="RefSeq" id="WP_249293494.1">
    <property type="nucleotide sequence ID" value="NZ_JACRSV010000001.1"/>
</dbReference>
<dbReference type="PANTHER" id="PTHR21237:SF23">
    <property type="entry name" value="GRPE PROTEIN HOMOLOG, MITOCHONDRIAL"/>
    <property type="match status" value="1"/>
</dbReference>
<evidence type="ECO:0000256" key="7">
    <source>
        <dbReference type="ARBA" id="ARBA00053401"/>
    </source>
</evidence>